<feature type="region of interest" description="Disordered" evidence="2">
    <location>
        <begin position="490"/>
        <end position="549"/>
    </location>
</feature>
<proteinExistence type="predicted"/>
<sequence length="549" mass="61775">MKIDSYVNQKKQLGEQPLDIKPSETPKGTSKEGLSTSEQRPATTPTQNEALLSTKEMKQATQTLLQRGVPLTKENLQDLKAFLEKEPGTIQEKMATIQSLANKKLDVTTTNLRPVHEALHGQPVGQLLHNLTATATADPEILNKIQETIPRSDQTPQAPQAAQTVQTDQRTGSLIEQTANQEYRLNHETVAALKLPTKDIVVSEITARLNDAANQFRDLKREINRNLDNIIRVVQPTRANVHQQVSQALESAIDRLDRAILKSDITLYSDMKMEKQLMKASTDLAEARQHLANGNNAKAVEIFNQVKAMLDKMNFRPAEIKVHHMLTKDPFLQQNQPPRIETQPQPPMHQQSQNQLQTAQQPHQAQPQPPSQPQGQSQLHTQPPSQHQLQPQPHQQPHTDTTTPTSPNRPEPSARQTFELIRALGLNHDSEVAQRLVALPQNNKQNQTYNQSQLQYLRQNAQNPTTNPTTTNSIPTSIFLQPLLSQRIPIPAIPTAPPTQPAAPTPAAPLTTPQQTHQHHKRQQHKLKPHHPQPRQHQQHKRQHHSQQP</sequence>
<name>A0A5Q2N5J6_9FIRM</name>
<organism evidence="3 4">
    <name type="scientific">Heliorestis convoluta</name>
    <dbReference type="NCBI Taxonomy" id="356322"/>
    <lineage>
        <taxon>Bacteria</taxon>
        <taxon>Bacillati</taxon>
        <taxon>Bacillota</taxon>
        <taxon>Clostridia</taxon>
        <taxon>Eubacteriales</taxon>
        <taxon>Heliobacteriaceae</taxon>
        <taxon>Heliorestis</taxon>
    </lineage>
</organism>
<feature type="region of interest" description="Disordered" evidence="2">
    <location>
        <begin position="334"/>
        <end position="413"/>
    </location>
</feature>
<feature type="compositionally biased region" description="Low complexity" evidence="2">
    <location>
        <begin position="350"/>
        <end position="366"/>
    </location>
</feature>
<feature type="compositionally biased region" description="Low complexity" evidence="2">
    <location>
        <begin position="153"/>
        <end position="169"/>
    </location>
</feature>
<feature type="compositionally biased region" description="Basic residues" evidence="2">
    <location>
        <begin position="517"/>
        <end position="549"/>
    </location>
</feature>
<keyword evidence="1" id="KW-0175">Coiled coil</keyword>
<evidence type="ECO:0000256" key="2">
    <source>
        <dbReference type="SAM" id="MobiDB-lite"/>
    </source>
</evidence>
<feature type="compositionally biased region" description="Low complexity" evidence="2">
    <location>
        <begin position="373"/>
        <end position="406"/>
    </location>
</feature>
<dbReference type="AlphaFoldDB" id="A0A5Q2N5J6"/>
<feature type="region of interest" description="Disordered" evidence="2">
    <location>
        <begin position="150"/>
        <end position="170"/>
    </location>
</feature>
<protein>
    <submittedName>
        <fullName evidence="3">Uncharacterized protein</fullName>
    </submittedName>
</protein>
<dbReference type="OrthoDB" id="2081503at2"/>
<feature type="compositionally biased region" description="Pro residues" evidence="2">
    <location>
        <begin position="491"/>
        <end position="507"/>
    </location>
</feature>
<evidence type="ECO:0000313" key="3">
    <source>
        <dbReference type="EMBL" id="QGG47510.1"/>
    </source>
</evidence>
<feature type="region of interest" description="Disordered" evidence="2">
    <location>
        <begin position="1"/>
        <end position="47"/>
    </location>
</feature>
<evidence type="ECO:0000256" key="1">
    <source>
        <dbReference type="SAM" id="Coils"/>
    </source>
</evidence>
<keyword evidence="4" id="KW-1185">Reference proteome</keyword>
<feature type="compositionally biased region" description="Polar residues" evidence="2">
    <location>
        <begin position="1"/>
        <end position="11"/>
    </location>
</feature>
<dbReference type="RefSeq" id="WP_153724868.1">
    <property type="nucleotide sequence ID" value="NZ_CP045875.1"/>
</dbReference>
<feature type="coiled-coil region" evidence="1">
    <location>
        <begin position="202"/>
        <end position="229"/>
    </location>
</feature>
<gene>
    <name evidence="3" type="ORF">FTV88_1363</name>
</gene>
<reference evidence="4" key="1">
    <citation type="submission" date="2019-11" db="EMBL/GenBank/DDBJ databases">
        <title>Genome sequence of Heliorestis convoluta strain HH, an alkaliphilic and minimalistic phototrophic bacterium from a soda lake in Egypt.</title>
        <authorList>
            <person name="Dewey E.D."/>
            <person name="Stokes L.M."/>
            <person name="Burchell B.M."/>
            <person name="Shaffer K.N."/>
            <person name="Huntington A.M."/>
            <person name="Baker J.M."/>
            <person name="Nadendla S."/>
            <person name="Giglio M.G."/>
            <person name="Touchman J.W."/>
            <person name="Blankenship R.E."/>
            <person name="Madigan M.T."/>
            <person name="Sattley W.M."/>
        </authorList>
    </citation>
    <scope>NUCLEOTIDE SEQUENCE [LARGE SCALE GENOMIC DNA]</scope>
    <source>
        <strain evidence="4">HH</strain>
    </source>
</reference>
<feature type="compositionally biased region" description="Polar residues" evidence="2">
    <location>
        <begin position="26"/>
        <end position="47"/>
    </location>
</feature>
<dbReference type="Proteomes" id="UP000366051">
    <property type="component" value="Chromosome"/>
</dbReference>
<dbReference type="EMBL" id="CP045875">
    <property type="protein sequence ID" value="QGG47510.1"/>
    <property type="molecule type" value="Genomic_DNA"/>
</dbReference>
<evidence type="ECO:0000313" key="4">
    <source>
        <dbReference type="Proteomes" id="UP000366051"/>
    </source>
</evidence>
<accession>A0A5Q2N5J6</accession>
<dbReference type="KEGG" id="hcv:FTV88_1363"/>